<name>A0A8S1P4R1_PARPR</name>
<comment type="caution">
    <text evidence="1">The sequence shown here is derived from an EMBL/GenBank/DDBJ whole genome shotgun (WGS) entry which is preliminary data.</text>
</comment>
<accession>A0A8S1P4R1</accession>
<organism evidence="1 2">
    <name type="scientific">Paramecium primaurelia</name>
    <dbReference type="NCBI Taxonomy" id="5886"/>
    <lineage>
        <taxon>Eukaryota</taxon>
        <taxon>Sar</taxon>
        <taxon>Alveolata</taxon>
        <taxon>Ciliophora</taxon>
        <taxon>Intramacronucleata</taxon>
        <taxon>Oligohymenophorea</taxon>
        <taxon>Peniculida</taxon>
        <taxon>Parameciidae</taxon>
        <taxon>Paramecium</taxon>
    </lineage>
</organism>
<gene>
    <name evidence="1" type="ORF">PPRIM_AZ9-3.1.T1050126</name>
</gene>
<evidence type="ECO:0000313" key="2">
    <source>
        <dbReference type="Proteomes" id="UP000688137"/>
    </source>
</evidence>
<proteinExistence type="predicted"/>
<dbReference type="AlphaFoldDB" id="A0A8S1P4R1"/>
<keyword evidence="2" id="KW-1185">Reference proteome</keyword>
<dbReference type="Proteomes" id="UP000688137">
    <property type="component" value="Unassembled WGS sequence"/>
</dbReference>
<reference evidence="1" key="1">
    <citation type="submission" date="2021-01" db="EMBL/GenBank/DDBJ databases">
        <authorList>
            <consortium name="Genoscope - CEA"/>
            <person name="William W."/>
        </authorList>
    </citation>
    <scope>NUCLEOTIDE SEQUENCE</scope>
</reference>
<evidence type="ECO:0000313" key="1">
    <source>
        <dbReference type="EMBL" id="CAD8097968.1"/>
    </source>
</evidence>
<protein>
    <submittedName>
        <fullName evidence="1">Uncharacterized protein</fullName>
    </submittedName>
</protein>
<sequence length="156" mass="18588">MSLEISVLLYNYMSLNSLFTPHQPITHHQNLIHRLRVLEAYLTRNNQCMELAINHKPLLLDDTRLRNYSLLQLLTQFKHSIHLHTLNIINFTNLHKNVVTSLANKCDSLDKLFFSKCPTNLNQEESNYQHNIFNIHLFHCIFIIYKTNQIFSQRWT</sequence>
<dbReference type="EMBL" id="CAJJDM010000108">
    <property type="protein sequence ID" value="CAD8097968.1"/>
    <property type="molecule type" value="Genomic_DNA"/>
</dbReference>